<dbReference type="AlphaFoldDB" id="A0A3N0Y1L8"/>
<name>A0A3N0Y1L8_ANAGA</name>
<comment type="caution">
    <text evidence="1">The sequence shown here is derived from an EMBL/GenBank/DDBJ whole genome shotgun (WGS) entry which is preliminary data.</text>
</comment>
<reference evidence="1 2" key="1">
    <citation type="submission" date="2018-10" db="EMBL/GenBank/DDBJ databases">
        <title>Genome assembly for a Yunnan-Guizhou Plateau 3E fish, Anabarilius grahami (Regan), and its evolutionary and genetic applications.</title>
        <authorList>
            <person name="Jiang W."/>
        </authorList>
    </citation>
    <scope>NUCLEOTIDE SEQUENCE [LARGE SCALE GENOMIC DNA]</scope>
    <source>
        <strain evidence="1">AG-KIZ</strain>
        <tissue evidence="1">Muscle</tissue>
    </source>
</reference>
<keyword evidence="2" id="KW-1185">Reference proteome</keyword>
<accession>A0A3N0Y1L8</accession>
<dbReference type="Proteomes" id="UP000281406">
    <property type="component" value="Unassembled WGS sequence"/>
</dbReference>
<gene>
    <name evidence="1" type="ORF">DPX16_7056</name>
</gene>
<organism evidence="1 2">
    <name type="scientific">Anabarilius grahami</name>
    <name type="common">Kanglang fish</name>
    <name type="synonym">Barilius grahami</name>
    <dbReference type="NCBI Taxonomy" id="495550"/>
    <lineage>
        <taxon>Eukaryota</taxon>
        <taxon>Metazoa</taxon>
        <taxon>Chordata</taxon>
        <taxon>Craniata</taxon>
        <taxon>Vertebrata</taxon>
        <taxon>Euteleostomi</taxon>
        <taxon>Actinopterygii</taxon>
        <taxon>Neopterygii</taxon>
        <taxon>Teleostei</taxon>
        <taxon>Ostariophysi</taxon>
        <taxon>Cypriniformes</taxon>
        <taxon>Xenocyprididae</taxon>
        <taxon>Xenocypridinae</taxon>
        <taxon>Xenocypridinae incertae sedis</taxon>
        <taxon>Anabarilius</taxon>
    </lineage>
</organism>
<dbReference type="EMBL" id="RJVU01053975">
    <property type="protein sequence ID" value="ROL18745.1"/>
    <property type="molecule type" value="Genomic_DNA"/>
</dbReference>
<sequence length="216" mass="23868">MFCSDNDEAKILFMARVNMVPVAVLFHRSFATAKTSSISARLRSLSPSALHGLSQHTHRLAAWSALNQLEIAAIRYQQHKSVCVRVCMCVFSTAIISGPFRKALLLLTASHSICHSFGGEDKHTDENVRERNIASTFSLLVAVWCGEQECRVFLRGVFDKIMVRAVIPLRLLTSKWVLSGVSVWFRSLGTAWTCSCTVDLSVPPEPSIIGRVTGGF</sequence>
<protein>
    <submittedName>
        <fullName evidence="1">Uncharacterized protein</fullName>
    </submittedName>
</protein>
<evidence type="ECO:0000313" key="1">
    <source>
        <dbReference type="EMBL" id="ROL18745.1"/>
    </source>
</evidence>
<proteinExistence type="predicted"/>
<evidence type="ECO:0000313" key="2">
    <source>
        <dbReference type="Proteomes" id="UP000281406"/>
    </source>
</evidence>